<evidence type="ECO:0000313" key="1">
    <source>
        <dbReference type="EMBL" id="AOP33236.1"/>
    </source>
</evidence>
<protein>
    <submittedName>
        <fullName evidence="1">Antibiotic biosynthesis monooxygenase</fullName>
    </submittedName>
</protein>
<dbReference type="Proteomes" id="UP000094197">
    <property type="component" value="Chromosome 1"/>
</dbReference>
<reference evidence="1 2" key="1">
    <citation type="submission" date="2016-04" db="EMBL/GenBank/DDBJ databases">
        <title>Complete genome seqeunce of Leptospira alstonii serovar Room22.</title>
        <authorList>
            <person name="Nally J.E."/>
            <person name="Bayles D.O."/>
            <person name="Hurley D."/>
            <person name="Fanning S."/>
            <person name="McMahon B.J."/>
            <person name="Arent Z."/>
        </authorList>
    </citation>
    <scope>NUCLEOTIDE SEQUENCE [LARGE SCALE GENOMIC DNA]</scope>
    <source>
        <strain evidence="1 2">GWTS #1</strain>
    </source>
</reference>
<dbReference type="EMBL" id="CP015217">
    <property type="protein sequence ID" value="AOP33236.1"/>
    <property type="molecule type" value="Genomic_DNA"/>
</dbReference>
<dbReference type="InterPro" id="IPR011008">
    <property type="entry name" value="Dimeric_a/b-barrel"/>
</dbReference>
<keyword evidence="1" id="KW-0503">Monooxygenase</keyword>
<dbReference type="KEGG" id="laj:A0128_04855"/>
<sequence length="112" mass="13155">MQKILIDRFILPKSSQEEFFQRVKINRDFIKTLPGFIKDSAYSREEGDLLFFVTVAVWKDQEAIENAKKNVFSEYEKQGFDMPAMLKRLGISIERGIFEEADVNDSRLNWAK</sequence>
<dbReference type="AlphaFoldDB" id="A0A1D7UUF5"/>
<dbReference type="SUPFAM" id="SSF54909">
    <property type="entry name" value="Dimeric alpha+beta barrel"/>
    <property type="match status" value="1"/>
</dbReference>
<gene>
    <name evidence="1" type="ORF">A0128_04855</name>
</gene>
<evidence type="ECO:0000313" key="2">
    <source>
        <dbReference type="Proteomes" id="UP000094197"/>
    </source>
</evidence>
<dbReference type="Gene3D" id="3.30.70.100">
    <property type="match status" value="1"/>
</dbReference>
<dbReference type="GO" id="GO:0004497">
    <property type="term" value="F:monooxygenase activity"/>
    <property type="evidence" value="ECO:0007669"/>
    <property type="project" value="UniProtKB-KW"/>
</dbReference>
<accession>A0A1D7UUF5</accession>
<dbReference type="RefSeq" id="WP_069606476.1">
    <property type="nucleotide sequence ID" value="NZ_CP015217.1"/>
</dbReference>
<dbReference type="OrthoDB" id="334349at2"/>
<proteinExistence type="predicted"/>
<name>A0A1D7UUF5_9LEPT</name>
<keyword evidence="1" id="KW-0560">Oxidoreductase</keyword>
<organism evidence="1 2">
    <name type="scientific">Leptospira tipperaryensis</name>
    <dbReference type="NCBI Taxonomy" id="2564040"/>
    <lineage>
        <taxon>Bacteria</taxon>
        <taxon>Pseudomonadati</taxon>
        <taxon>Spirochaetota</taxon>
        <taxon>Spirochaetia</taxon>
        <taxon>Leptospirales</taxon>
        <taxon>Leptospiraceae</taxon>
        <taxon>Leptospira</taxon>
    </lineage>
</organism>
<keyword evidence="2" id="KW-1185">Reference proteome</keyword>